<dbReference type="InterPro" id="IPR009057">
    <property type="entry name" value="Homeodomain-like_sf"/>
</dbReference>
<evidence type="ECO:0000259" key="5">
    <source>
        <dbReference type="PROSITE" id="PS01124"/>
    </source>
</evidence>
<dbReference type="PANTHER" id="PTHR43479:SF11">
    <property type="entry name" value="ACREF_ENVCD OPERON REPRESSOR-RELATED"/>
    <property type="match status" value="1"/>
</dbReference>
<dbReference type="PRINTS" id="PR00455">
    <property type="entry name" value="HTHTETR"/>
</dbReference>
<sequence length="202" mass="24258">MIEENKFIEKVARLFEENGAKSLTMDDIAKEFGISKRTLYKDYKNKEELLGEVLTYRLGRVLERMKNLENKIDNPIDRMLSRDKEIKNASSSNRTIMLRQLTKYYPQIFSRHMKDFSEKFSLILLENIKKGREQGYYRKDFDAQFYSKLFFQLAMSYNTPYLDTSNISHYEYQTEGLRFYLYAITTQKGREYLEALKENNRD</sequence>
<evidence type="ECO:0000313" key="8">
    <source>
        <dbReference type="Proteomes" id="UP000190235"/>
    </source>
</evidence>
<dbReference type="Gene3D" id="1.10.10.60">
    <property type="entry name" value="Homeodomain-like"/>
    <property type="match status" value="1"/>
</dbReference>
<organism evidence="7 8">
    <name type="scientific">Salegentibacter salegens</name>
    <dbReference type="NCBI Taxonomy" id="143223"/>
    <lineage>
        <taxon>Bacteria</taxon>
        <taxon>Pseudomonadati</taxon>
        <taxon>Bacteroidota</taxon>
        <taxon>Flavobacteriia</taxon>
        <taxon>Flavobacteriales</taxon>
        <taxon>Flavobacteriaceae</taxon>
        <taxon>Salegentibacter</taxon>
    </lineage>
</organism>
<dbReference type="Proteomes" id="UP000190235">
    <property type="component" value="Chromosome I"/>
</dbReference>
<evidence type="ECO:0000313" key="7">
    <source>
        <dbReference type="EMBL" id="SHM67489.1"/>
    </source>
</evidence>
<evidence type="ECO:0000256" key="3">
    <source>
        <dbReference type="ARBA" id="ARBA00023163"/>
    </source>
</evidence>
<feature type="DNA-binding region" description="H-T-H motif" evidence="4">
    <location>
        <begin position="24"/>
        <end position="43"/>
    </location>
</feature>
<dbReference type="OrthoDB" id="881297at2"/>
<dbReference type="InterPro" id="IPR018060">
    <property type="entry name" value="HTH_AraC"/>
</dbReference>
<evidence type="ECO:0000256" key="2">
    <source>
        <dbReference type="ARBA" id="ARBA00023125"/>
    </source>
</evidence>
<name>A0A1M7KQ00_9FLAO</name>
<dbReference type="PROSITE" id="PS01124">
    <property type="entry name" value="HTH_ARAC_FAMILY_2"/>
    <property type="match status" value="1"/>
</dbReference>
<protein>
    <submittedName>
        <fullName evidence="7">Transcriptional regulator, TetR family</fullName>
    </submittedName>
</protein>
<dbReference type="PROSITE" id="PS50977">
    <property type="entry name" value="HTH_TETR_2"/>
    <property type="match status" value="1"/>
</dbReference>
<keyword evidence="2 4" id="KW-0238">DNA-binding</keyword>
<dbReference type="GO" id="GO:0043565">
    <property type="term" value="F:sequence-specific DNA binding"/>
    <property type="evidence" value="ECO:0007669"/>
    <property type="project" value="InterPro"/>
</dbReference>
<dbReference type="Pfam" id="PF00440">
    <property type="entry name" value="TetR_N"/>
    <property type="match status" value="1"/>
</dbReference>
<reference evidence="8" key="1">
    <citation type="submission" date="2016-11" db="EMBL/GenBank/DDBJ databases">
        <authorList>
            <person name="Varghese N."/>
            <person name="Submissions S."/>
        </authorList>
    </citation>
    <scope>NUCLEOTIDE SEQUENCE [LARGE SCALE GENOMIC DNA]</scope>
    <source>
        <strain evidence="8">ACAM 48</strain>
    </source>
</reference>
<dbReference type="RefSeq" id="WP_079734714.1">
    <property type="nucleotide sequence ID" value="NZ_LT670848.1"/>
</dbReference>
<feature type="domain" description="HTH tetR-type" evidence="6">
    <location>
        <begin position="1"/>
        <end position="61"/>
    </location>
</feature>
<dbReference type="AlphaFoldDB" id="A0A1M7KQ00"/>
<dbReference type="InterPro" id="IPR001647">
    <property type="entry name" value="HTH_TetR"/>
</dbReference>
<gene>
    <name evidence="7" type="ORF">SAMN05878281_1545</name>
</gene>
<feature type="domain" description="HTH araC/xylS-type" evidence="5">
    <location>
        <begin position="9"/>
        <end position="45"/>
    </location>
</feature>
<keyword evidence="8" id="KW-1185">Reference proteome</keyword>
<dbReference type="Gene3D" id="1.10.357.10">
    <property type="entry name" value="Tetracycline Repressor, domain 2"/>
    <property type="match status" value="1"/>
</dbReference>
<dbReference type="InterPro" id="IPR050624">
    <property type="entry name" value="HTH-type_Tx_Regulator"/>
</dbReference>
<dbReference type="GO" id="GO:0003700">
    <property type="term" value="F:DNA-binding transcription factor activity"/>
    <property type="evidence" value="ECO:0007669"/>
    <property type="project" value="InterPro"/>
</dbReference>
<evidence type="ECO:0000256" key="4">
    <source>
        <dbReference type="PROSITE-ProRule" id="PRU00335"/>
    </source>
</evidence>
<evidence type="ECO:0000259" key="6">
    <source>
        <dbReference type="PROSITE" id="PS50977"/>
    </source>
</evidence>
<evidence type="ECO:0000256" key="1">
    <source>
        <dbReference type="ARBA" id="ARBA00023015"/>
    </source>
</evidence>
<keyword evidence="3" id="KW-0804">Transcription</keyword>
<dbReference type="EMBL" id="LT670848">
    <property type="protein sequence ID" value="SHM67489.1"/>
    <property type="molecule type" value="Genomic_DNA"/>
</dbReference>
<keyword evidence="1" id="KW-0805">Transcription regulation</keyword>
<dbReference type="STRING" id="143223.SAMN05878281_1545"/>
<dbReference type="PANTHER" id="PTHR43479">
    <property type="entry name" value="ACREF/ENVCD OPERON REPRESSOR-RELATED"/>
    <property type="match status" value="1"/>
</dbReference>
<dbReference type="SUPFAM" id="SSF46689">
    <property type="entry name" value="Homeodomain-like"/>
    <property type="match status" value="1"/>
</dbReference>
<proteinExistence type="predicted"/>
<accession>A0A1M7KQ00</accession>